<feature type="compositionally biased region" description="Low complexity" evidence="1">
    <location>
        <begin position="208"/>
        <end position="225"/>
    </location>
</feature>
<evidence type="ECO:0000256" key="1">
    <source>
        <dbReference type="SAM" id="MobiDB-lite"/>
    </source>
</evidence>
<dbReference type="Gene3D" id="2.30.30.240">
    <property type="entry name" value="PRC-barrel domain"/>
    <property type="match status" value="1"/>
</dbReference>
<feature type="compositionally biased region" description="Polar residues" evidence="1">
    <location>
        <begin position="97"/>
        <end position="120"/>
    </location>
</feature>
<dbReference type="AlphaFoldDB" id="A0AAE3VR74"/>
<dbReference type="Proteomes" id="UP001229244">
    <property type="component" value="Unassembled WGS sequence"/>
</dbReference>
<dbReference type="InterPro" id="IPR027275">
    <property type="entry name" value="PRC-brl_dom"/>
</dbReference>
<reference evidence="4" key="1">
    <citation type="submission" date="2023-07" db="EMBL/GenBank/DDBJ databases">
        <title>Genomic Encyclopedia of Type Strains, Phase IV (KMG-IV): sequencing the most valuable type-strain genomes for metagenomic binning, comparative biology and taxonomic classification.</title>
        <authorList>
            <person name="Goeker M."/>
        </authorList>
    </citation>
    <scope>NUCLEOTIDE SEQUENCE</scope>
    <source>
        <strain evidence="4">DSM 21202</strain>
    </source>
</reference>
<accession>A0AAE3VR74</accession>
<dbReference type="RefSeq" id="WP_306886547.1">
    <property type="nucleotide sequence ID" value="NZ_JAUSUL010000003.1"/>
</dbReference>
<evidence type="ECO:0000313" key="4">
    <source>
        <dbReference type="EMBL" id="MDQ0316666.1"/>
    </source>
</evidence>
<keyword evidence="2" id="KW-0732">Signal</keyword>
<evidence type="ECO:0000256" key="2">
    <source>
        <dbReference type="SAM" id="SignalP"/>
    </source>
</evidence>
<dbReference type="Pfam" id="PF05239">
    <property type="entry name" value="PRC"/>
    <property type="match status" value="1"/>
</dbReference>
<feature type="region of interest" description="Disordered" evidence="1">
    <location>
        <begin position="23"/>
        <end position="120"/>
    </location>
</feature>
<feature type="chain" id="PRO_5042030062" evidence="2">
    <location>
        <begin position="26"/>
        <end position="225"/>
    </location>
</feature>
<protein>
    <submittedName>
        <fullName evidence="4">Sporulation protein YlmC with PRC-barrel domain</fullName>
    </submittedName>
</protein>
<comment type="caution">
    <text evidence="4">The sequence shown here is derived from an EMBL/GenBank/DDBJ whole genome shotgun (WGS) entry which is preliminary data.</text>
</comment>
<dbReference type="PANTHER" id="PTHR36505:SF1">
    <property type="entry name" value="BLR1072 PROTEIN"/>
    <property type="match status" value="1"/>
</dbReference>
<feature type="compositionally biased region" description="Basic and acidic residues" evidence="1">
    <location>
        <begin position="190"/>
        <end position="201"/>
    </location>
</feature>
<feature type="compositionally biased region" description="Polar residues" evidence="1">
    <location>
        <begin position="24"/>
        <end position="43"/>
    </location>
</feature>
<gene>
    <name evidence="4" type="ORF">J2S73_003142</name>
</gene>
<feature type="compositionally biased region" description="Polar residues" evidence="1">
    <location>
        <begin position="52"/>
        <end position="61"/>
    </location>
</feature>
<dbReference type="InterPro" id="IPR011033">
    <property type="entry name" value="PRC_barrel-like_sf"/>
</dbReference>
<organism evidence="4 5">
    <name type="scientific">Amorphus orientalis</name>
    <dbReference type="NCBI Taxonomy" id="649198"/>
    <lineage>
        <taxon>Bacteria</taxon>
        <taxon>Pseudomonadati</taxon>
        <taxon>Pseudomonadota</taxon>
        <taxon>Alphaproteobacteria</taxon>
        <taxon>Hyphomicrobiales</taxon>
        <taxon>Amorphaceae</taxon>
        <taxon>Amorphus</taxon>
    </lineage>
</organism>
<feature type="compositionally biased region" description="Low complexity" evidence="1">
    <location>
        <begin position="62"/>
        <end position="72"/>
    </location>
</feature>
<feature type="region of interest" description="Disordered" evidence="1">
    <location>
        <begin position="184"/>
        <end position="225"/>
    </location>
</feature>
<feature type="signal peptide" evidence="2">
    <location>
        <begin position="1"/>
        <end position="25"/>
    </location>
</feature>
<dbReference type="SUPFAM" id="SSF50346">
    <property type="entry name" value="PRC-barrel domain"/>
    <property type="match status" value="1"/>
</dbReference>
<feature type="domain" description="PRC-barrel" evidence="3">
    <location>
        <begin position="105"/>
        <end position="166"/>
    </location>
</feature>
<keyword evidence="5" id="KW-1185">Reference proteome</keyword>
<proteinExistence type="predicted"/>
<evidence type="ECO:0000259" key="3">
    <source>
        <dbReference type="Pfam" id="PF05239"/>
    </source>
</evidence>
<dbReference type="EMBL" id="JAUSUL010000003">
    <property type="protein sequence ID" value="MDQ0316666.1"/>
    <property type="molecule type" value="Genomic_DNA"/>
</dbReference>
<dbReference type="PANTHER" id="PTHR36505">
    <property type="entry name" value="BLR1072 PROTEIN"/>
    <property type="match status" value="1"/>
</dbReference>
<sequence length="225" mass="23247">MRKTLLAAVSAAALMSAGAISPALSQSNSNNETQAQTESQATPTPKADKSDSASTATGQAQSDTMDSGSTDMSSDDASSDTMNQDTAAATDGDGEMSVQQPADTHLSSELTGQPVQNTDGENLADIDDFIIGPDGKISHVIVSFGGFLGLGDKEVMLPWEQLNVTQDEDGDEVVRLAMTQEEIESLPEFVSREDAEARSDAESQPVEGSGSTTTGTTGSGSSMTQ</sequence>
<evidence type="ECO:0000313" key="5">
    <source>
        <dbReference type="Proteomes" id="UP001229244"/>
    </source>
</evidence>
<name>A0AAE3VR74_9HYPH</name>